<evidence type="ECO:0000256" key="1">
    <source>
        <dbReference type="SAM" id="MobiDB-lite"/>
    </source>
</evidence>
<feature type="region of interest" description="Disordered" evidence="1">
    <location>
        <begin position="112"/>
        <end position="133"/>
    </location>
</feature>
<reference evidence="3" key="1">
    <citation type="submission" date="2025-08" db="UniProtKB">
        <authorList>
            <consortium name="RefSeq"/>
        </authorList>
    </citation>
    <scope>IDENTIFICATION</scope>
    <source>
        <tissue evidence="3">Total insect</tissue>
    </source>
</reference>
<name>A0A6P8ZTQ0_THRPL</name>
<gene>
    <name evidence="3" type="primary">LOC117649737</name>
</gene>
<feature type="compositionally biased region" description="Polar residues" evidence="1">
    <location>
        <begin position="149"/>
        <end position="176"/>
    </location>
</feature>
<dbReference type="AlphaFoldDB" id="A0A6P8ZTQ0"/>
<evidence type="ECO:0000313" key="2">
    <source>
        <dbReference type="Proteomes" id="UP000515158"/>
    </source>
</evidence>
<accession>A0A6P8ZTQ0</accession>
<organism evidence="3">
    <name type="scientific">Thrips palmi</name>
    <name type="common">Melon thrips</name>
    <dbReference type="NCBI Taxonomy" id="161013"/>
    <lineage>
        <taxon>Eukaryota</taxon>
        <taxon>Metazoa</taxon>
        <taxon>Ecdysozoa</taxon>
        <taxon>Arthropoda</taxon>
        <taxon>Hexapoda</taxon>
        <taxon>Insecta</taxon>
        <taxon>Pterygota</taxon>
        <taxon>Neoptera</taxon>
        <taxon>Paraneoptera</taxon>
        <taxon>Thysanoptera</taxon>
        <taxon>Terebrantia</taxon>
        <taxon>Thripoidea</taxon>
        <taxon>Thripidae</taxon>
        <taxon>Thrips</taxon>
    </lineage>
</organism>
<protein>
    <submittedName>
        <fullName evidence="3">Uncharacterized protein LOC117649737</fullName>
    </submittedName>
</protein>
<keyword evidence="2" id="KW-1185">Reference proteome</keyword>
<dbReference type="GeneID" id="117649737"/>
<dbReference type="Proteomes" id="UP000515158">
    <property type="component" value="Unplaced"/>
</dbReference>
<evidence type="ECO:0000313" key="3">
    <source>
        <dbReference type="RefSeq" id="XP_034248647.1"/>
    </source>
</evidence>
<feature type="region of interest" description="Disordered" evidence="1">
    <location>
        <begin position="148"/>
        <end position="176"/>
    </location>
</feature>
<dbReference type="RefSeq" id="XP_034248647.1">
    <property type="nucleotide sequence ID" value="XM_034392756.1"/>
</dbReference>
<sequence length="176" mass="18565">MFTYEDLVAALASWFRSHTGPGGVFSDEVTSTTTPWLEGHLRLTLGGVADEGLHPLLDRLDADGQWLASLQAWLHINRHLLANLSPLVAFATWAGYRLDELSLPGAGLDVGGNPPGPSLRPSAPAAQEQPSCSSWCPCGCAGFEPLKRCSSSDSGPQTPVQRPQGAPSSQTPSPPP</sequence>
<dbReference type="KEGG" id="tpal:117649737"/>
<dbReference type="InParanoid" id="A0A6P8ZTQ0"/>
<proteinExistence type="predicted"/>